<keyword evidence="2" id="KW-1185">Reference proteome</keyword>
<protein>
    <submittedName>
        <fullName evidence="1">Uncharacterized protein</fullName>
    </submittedName>
</protein>
<sequence>MPASPMGKVSTFVIFSISTQSNLAEHPDMLANCLGSRYTTTASHTGDLTNNSRLVSAEIYGLWYRTETRLRLCRASLLALGSFLEPSDVLGQSDARAPVQQSNSFTRLIKDKNCMYLAAFGTSKGLACLTWYALQTQYRISVVSAGPTACTTDEHSRKGTMPCPFFVLFLAILGRSKQAKRGHGLNKSRKHEWAMRIATAGERGDAGKVEPRGAQIAFSSECRRLTWSSCTGNEVETVRQLQPYS</sequence>
<dbReference type="Proteomes" id="UP001232148">
    <property type="component" value="Unassembled WGS sequence"/>
</dbReference>
<accession>A0AAD9HI08</accession>
<dbReference type="AlphaFoldDB" id="A0AAD9HI08"/>
<reference evidence="1" key="1">
    <citation type="submission" date="2021-06" db="EMBL/GenBank/DDBJ databases">
        <title>Comparative genomics, transcriptomics and evolutionary studies reveal genomic signatures of adaptation to plant cell wall in hemibiotrophic fungi.</title>
        <authorList>
            <consortium name="DOE Joint Genome Institute"/>
            <person name="Baroncelli R."/>
            <person name="Diaz J.F."/>
            <person name="Benocci T."/>
            <person name="Peng M."/>
            <person name="Battaglia E."/>
            <person name="Haridas S."/>
            <person name="Andreopoulos W."/>
            <person name="Labutti K."/>
            <person name="Pangilinan J."/>
            <person name="Floch G.L."/>
            <person name="Makela M.R."/>
            <person name="Henrissat B."/>
            <person name="Grigoriev I.V."/>
            <person name="Crouch J.A."/>
            <person name="De Vries R.P."/>
            <person name="Sukno S.A."/>
            <person name="Thon M.R."/>
        </authorList>
    </citation>
    <scope>NUCLEOTIDE SEQUENCE</scope>
    <source>
        <strain evidence="1">MAFF235873</strain>
    </source>
</reference>
<gene>
    <name evidence="1" type="ORF">LX32DRAFT_365518</name>
</gene>
<evidence type="ECO:0000313" key="2">
    <source>
        <dbReference type="Proteomes" id="UP001232148"/>
    </source>
</evidence>
<organism evidence="1 2">
    <name type="scientific">Colletotrichum zoysiae</name>
    <dbReference type="NCBI Taxonomy" id="1216348"/>
    <lineage>
        <taxon>Eukaryota</taxon>
        <taxon>Fungi</taxon>
        <taxon>Dikarya</taxon>
        <taxon>Ascomycota</taxon>
        <taxon>Pezizomycotina</taxon>
        <taxon>Sordariomycetes</taxon>
        <taxon>Hypocreomycetidae</taxon>
        <taxon>Glomerellales</taxon>
        <taxon>Glomerellaceae</taxon>
        <taxon>Colletotrichum</taxon>
        <taxon>Colletotrichum graminicola species complex</taxon>
    </lineage>
</organism>
<dbReference type="EMBL" id="MU842866">
    <property type="protein sequence ID" value="KAK2029260.1"/>
    <property type="molecule type" value="Genomic_DNA"/>
</dbReference>
<comment type="caution">
    <text evidence="1">The sequence shown here is derived from an EMBL/GenBank/DDBJ whole genome shotgun (WGS) entry which is preliminary data.</text>
</comment>
<name>A0AAD9HI08_9PEZI</name>
<proteinExistence type="predicted"/>
<evidence type="ECO:0000313" key="1">
    <source>
        <dbReference type="EMBL" id="KAK2029260.1"/>
    </source>
</evidence>